<name>C5BJ46_TERTT</name>
<dbReference type="Proteomes" id="UP000009080">
    <property type="component" value="Chromosome"/>
</dbReference>
<sequence length="63" mass="7415">MFNVYKTINSKKKRNIRFVAAGSYQIEFLESERREFFAIYRFNYGGAGQVQYHLIDIADSAIE</sequence>
<evidence type="ECO:0000313" key="2">
    <source>
        <dbReference type="Proteomes" id="UP000009080"/>
    </source>
</evidence>
<dbReference type="EMBL" id="CP001614">
    <property type="protein sequence ID" value="ACR11048.1"/>
    <property type="molecule type" value="Genomic_DNA"/>
</dbReference>
<proteinExistence type="predicted"/>
<dbReference type="HOGENOM" id="CLU_2884423_0_0_6"/>
<evidence type="ECO:0000313" key="1">
    <source>
        <dbReference type="EMBL" id="ACR11048.1"/>
    </source>
</evidence>
<gene>
    <name evidence="1" type="ordered locus">TERTU_4448</name>
</gene>
<accession>C5BJ46</accession>
<protein>
    <submittedName>
        <fullName evidence="1">Uncharacterized protein</fullName>
    </submittedName>
</protein>
<dbReference type="AlphaFoldDB" id="C5BJ46"/>
<reference evidence="1 2" key="1">
    <citation type="journal article" date="2009" name="PLoS ONE">
        <title>The complete genome of Teredinibacter turnerae T7901: an intracellular endosymbiont of marine wood-boring bivalves (shipworms).</title>
        <authorList>
            <person name="Yang J.C."/>
            <person name="Madupu R."/>
            <person name="Durkin A.S."/>
            <person name="Ekborg N.A."/>
            <person name="Pedamallu C.S."/>
            <person name="Hostetler J.B."/>
            <person name="Radune D."/>
            <person name="Toms B.S."/>
            <person name="Henrissat B."/>
            <person name="Coutinho P.M."/>
            <person name="Schwarz S."/>
            <person name="Field L."/>
            <person name="Trindade-Silva A.E."/>
            <person name="Soares C.A.G."/>
            <person name="Elshahawi S."/>
            <person name="Hanora A."/>
            <person name="Schmidt E.W."/>
            <person name="Haygood M.G."/>
            <person name="Posfai J."/>
            <person name="Benner J."/>
            <person name="Madinger C."/>
            <person name="Nove J."/>
            <person name="Anton B."/>
            <person name="Chaudhary K."/>
            <person name="Foster J."/>
            <person name="Holman A."/>
            <person name="Kumar S."/>
            <person name="Lessard P.A."/>
            <person name="Luyten Y.A."/>
            <person name="Slatko B."/>
            <person name="Wood N."/>
            <person name="Wu B."/>
            <person name="Teplitski M."/>
            <person name="Mougous J.D."/>
            <person name="Ward N."/>
            <person name="Eisen J.A."/>
            <person name="Badger J.H."/>
            <person name="Distel D.L."/>
        </authorList>
    </citation>
    <scope>NUCLEOTIDE SEQUENCE [LARGE SCALE GENOMIC DNA]</scope>
    <source>
        <strain evidence="2">ATCC 39867 / T7901</strain>
    </source>
</reference>
<organism evidence="1 2">
    <name type="scientific">Teredinibacter turnerae (strain ATCC 39867 / T7901)</name>
    <dbReference type="NCBI Taxonomy" id="377629"/>
    <lineage>
        <taxon>Bacteria</taxon>
        <taxon>Pseudomonadati</taxon>
        <taxon>Pseudomonadota</taxon>
        <taxon>Gammaproteobacteria</taxon>
        <taxon>Cellvibrionales</taxon>
        <taxon>Cellvibrionaceae</taxon>
        <taxon>Teredinibacter</taxon>
    </lineage>
</organism>
<keyword evidence="2" id="KW-1185">Reference proteome</keyword>
<dbReference type="KEGG" id="ttu:TERTU_4448"/>